<dbReference type="PANTHER" id="PTHR11533:SF301">
    <property type="entry name" value="AMINOPEPTIDASE"/>
    <property type="match status" value="1"/>
</dbReference>
<evidence type="ECO:0000256" key="6">
    <source>
        <dbReference type="ARBA" id="ARBA00022801"/>
    </source>
</evidence>
<feature type="domain" description="Aminopeptidase N-like N-terminal" evidence="15">
    <location>
        <begin position="722"/>
        <end position="839"/>
    </location>
</feature>
<evidence type="ECO:0000313" key="17">
    <source>
        <dbReference type="Proteomes" id="UP000324832"/>
    </source>
</evidence>
<dbReference type="FunFam" id="1.10.390.10:FF:000019">
    <property type="entry name" value="Aminopeptidase"/>
    <property type="match status" value="1"/>
</dbReference>
<evidence type="ECO:0008006" key="18">
    <source>
        <dbReference type="Google" id="ProtNLM"/>
    </source>
</evidence>
<feature type="binding site" evidence="11">
    <location>
        <position position="994"/>
    </location>
    <ligand>
        <name>Zn(2+)</name>
        <dbReference type="ChEBI" id="CHEBI:29105"/>
        <note>catalytic</note>
    </ligand>
</feature>
<dbReference type="GO" id="GO:0005886">
    <property type="term" value="C:plasma membrane"/>
    <property type="evidence" value="ECO:0007669"/>
    <property type="project" value="UniProtKB-SubCell"/>
</dbReference>
<dbReference type="EMBL" id="FZQP02005488">
    <property type="protein sequence ID" value="VVD01641.1"/>
    <property type="molecule type" value="Genomic_DNA"/>
</dbReference>
<dbReference type="SUPFAM" id="SSF55486">
    <property type="entry name" value="Metalloproteases ('zincins'), catalytic domain"/>
    <property type="match status" value="4"/>
</dbReference>
<dbReference type="Gene3D" id="3.30.2010.30">
    <property type="match status" value="2"/>
</dbReference>
<dbReference type="Gene3D" id="2.60.40.1910">
    <property type="match status" value="2"/>
</dbReference>
<dbReference type="InterPro" id="IPR034016">
    <property type="entry name" value="M1_APN-typ"/>
</dbReference>
<feature type="domain" description="Peptidase M1 membrane alanine aminopeptidase" evidence="13">
    <location>
        <begin position="287"/>
        <end position="352"/>
    </location>
</feature>
<evidence type="ECO:0000256" key="1">
    <source>
        <dbReference type="ARBA" id="ARBA00004609"/>
    </source>
</evidence>
<feature type="binding site" evidence="11">
    <location>
        <position position="975"/>
    </location>
    <ligand>
        <name>Zn(2+)</name>
        <dbReference type="ChEBI" id="CHEBI:29105"/>
        <note>catalytic</note>
    </ligand>
</feature>
<evidence type="ECO:0000259" key="15">
    <source>
        <dbReference type="Pfam" id="PF17900"/>
    </source>
</evidence>
<dbReference type="Pfam" id="PF17900">
    <property type="entry name" value="Peptidase_M1_N"/>
    <property type="match status" value="3"/>
</dbReference>
<dbReference type="GO" id="GO:0005737">
    <property type="term" value="C:cytoplasm"/>
    <property type="evidence" value="ECO:0007669"/>
    <property type="project" value="TreeGrafter"/>
</dbReference>
<dbReference type="GO" id="GO:0070006">
    <property type="term" value="F:metalloaminopeptidase activity"/>
    <property type="evidence" value="ECO:0007669"/>
    <property type="project" value="TreeGrafter"/>
</dbReference>
<dbReference type="GO" id="GO:0098552">
    <property type="term" value="C:side of membrane"/>
    <property type="evidence" value="ECO:0007669"/>
    <property type="project" value="UniProtKB-KW"/>
</dbReference>
<dbReference type="GO" id="GO:0008270">
    <property type="term" value="F:zinc ion binding"/>
    <property type="evidence" value="ECO:0007669"/>
    <property type="project" value="InterPro"/>
</dbReference>
<feature type="domain" description="ERAP1-like C-terminal" evidence="14">
    <location>
        <begin position="1330"/>
        <end position="1464"/>
    </location>
</feature>
<dbReference type="InterPro" id="IPR027268">
    <property type="entry name" value="Peptidase_M4/M1_CTD_sf"/>
</dbReference>
<dbReference type="PRINTS" id="PR00756">
    <property type="entry name" value="ALADIPTASE"/>
</dbReference>
<evidence type="ECO:0000256" key="5">
    <source>
        <dbReference type="ARBA" id="ARBA00022723"/>
    </source>
</evidence>
<dbReference type="Gene3D" id="1.10.390.10">
    <property type="entry name" value="Neutral Protease Domain 2"/>
    <property type="match status" value="4"/>
</dbReference>
<feature type="domain" description="Peptidase M1 membrane alanine aminopeptidase" evidence="13">
    <location>
        <begin position="895"/>
        <end position="1106"/>
    </location>
</feature>
<dbReference type="InterPro" id="IPR042097">
    <property type="entry name" value="Aminopeptidase_N-like_N_sf"/>
</dbReference>
<feature type="domain" description="ERAP1-like C-terminal" evidence="14">
    <location>
        <begin position="391"/>
        <end position="614"/>
    </location>
</feature>
<feature type="domain" description="ERAP1-like C-terminal" evidence="14">
    <location>
        <begin position="2781"/>
        <end position="3077"/>
    </location>
</feature>
<dbReference type="GO" id="GO:0043171">
    <property type="term" value="P:peptide catabolic process"/>
    <property type="evidence" value="ECO:0007669"/>
    <property type="project" value="TreeGrafter"/>
</dbReference>
<dbReference type="GO" id="GO:0042277">
    <property type="term" value="F:peptide binding"/>
    <property type="evidence" value="ECO:0007669"/>
    <property type="project" value="TreeGrafter"/>
</dbReference>
<evidence type="ECO:0000256" key="3">
    <source>
        <dbReference type="ARBA" id="ARBA00022622"/>
    </source>
</evidence>
<keyword evidence="7 11" id="KW-0862">Zinc</keyword>
<reference evidence="16 17" key="1">
    <citation type="submission" date="2017-07" db="EMBL/GenBank/DDBJ databases">
        <authorList>
            <person name="Talla V."/>
            <person name="Backstrom N."/>
        </authorList>
    </citation>
    <scope>NUCLEOTIDE SEQUENCE [LARGE SCALE GENOMIC DNA]</scope>
</reference>
<dbReference type="CDD" id="cd09601">
    <property type="entry name" value="M1_APN-Q_like"/>
    <property type="match status" value="2"/>
</dbReference>
<feature type="domain" description="Peptidase M1 membrane alanine aminopeptidase" evidence="13">
    <location>
        <begin position="2583"/>
        <end position="2700"/>
    </location>
</feature>
<dbReference type="InterPro" id="IPR001930">
    <property type="entry name" value="Peptidase_M1"/>
</dbReference>
<evidence type="ECO:0000256" key="4">
    <source>
        <dbReference type="ARBA" id="ARBA00022670"/>
    </source>
</evidence>
<comment type="similarity">
    <text evidence="2">Belongs to the peptidase M1 family.</text>
</comment>
<feature type="binding site" evidence="11">
    <location>
        <position position="971"/>
    </location>
    <ligand>
        <name>Zn(2+)</name>
        <dbReference type="ChEBI" id="CHEBI:29105"/>
        <note>catalytic</note>
    </ligand>
</feature>
<comment type="subcellular location">
    <subcellularLocation>
        <location evidence="1">Cell membrane</location>
        <topology evidence="1">Lipid-anchor</topology>
        <topology evidence="1">GPI-anchor</topology>
    </subcellularLocation>
</comment>
<keyword evidence="4" id="KW-0645">Protease</keyword>
<comment type="cofactor">
    <cofactor evidence="11">
        <name>Zn(2+)</name>
        <dbReference type="ChEBI" id="CHEBI:29105"/>
    </cofactor>
    <text evidence="11">Binds 1 zinc ion per subunit.</text>
</comment>
<dbReference type="InterPro" id="IPR045357">
    <property type="entry name" value="Aminopeptidase_N-like_N"/>
</dbReference>
<protein>
    <recommendedName>
        <fullName evidence="18">Aminopeptidase N</fullName>
    </recommendedName>
</protein>
<accession>A0A5E4QVA0</accession>
<evidence type="ECO:0000256" key="7">
    <source>
        <dbReference type="ARBA" id="ARBA00022833"/>
    </source>
</evidence>
<feature type="domain" description="ERAP1-like C-terminal" evidence="14">
    <location>
        <begin position="1192"/>
        <end position="1323"/>
    </location>
</feature>
<keyword evidence="6" id="KW-0378">Hydrolase</keyword>
<feature type="domain" description="ERAP1-like C-terminal" evidence="14">
    <location>
        <begin position="1919"/>
        <end position="2161"/>
    </location>
</feature>
<dbReference type="PANTHER" id="PTHR11533">
    <property type="entry name" value="PROTEASE M1 ZINC METALLOPROTEASE"/>
    <property type="match status" value="1"/>
</dbReference>
<dbReference type="Proteomes" id="UP000324832">
    <property type="component" value="Unassembled WGS sequence"/>
</dbReference>
<gene>
    <name evidence="16" type="ORF">LSINAPIS_LOCUS12013</name>
</gene>
<feature type="domain" description="Aminopeptidase N-like N-terminal" evidence="15">
    <location>
        <begin position="2300"/>
        <end position="2495"/>
    </location>
</feature>
<dbReference type="InterPro" id="IPR050344">
    <property type="entry name" value="Peptidase_M1_aminopeptidases"/>
</dbReference>
<feature type="domain" description="Aminopeptidase N-like N-terminal" evidence="15">
    <location>
        <begin position="1545"/>
        <end position="1715"/>
    </location>
</feature>
<feature type="active site" description="Proton acceptor" evidence="10">
    <location>
        <position position="972"/>
    </location>
</feature>
<feature type="site" description="Transition state stabilizer" evidence="12">
    <location>
        <position position="1058"/>
    </location>
</feature>
<evidence type="ECO:0000256" key="8">
    <source>
        <dbReference type="ARBA" id="ARBA00023049"/>
    </source>
</evidence>
<evidence type="ECO:0000256" key="11">
    <source>
        <dbReference type="PIRSR" id="PIRSR634016-3"/>
    </source>
</evidence>
<dbReference type="GO" id="GO:0005615">
    <property type="term" value="C:extracellular space"/>
    <property type="evidence" value="ECO:0007669"/>
    <property type="project" value="TreeGrafter"/>
</dbReference>
<keyword evidence="17" id="KW-1185">Reference proteome</keyword>
<dbReference type="InterPro" id="IPR024571">
    <property type="entry name" value="ERAP1-like_C_dom"/>
</dbReference>
<dbReference type="Gene3D" id="1.25.50.20">
    <property type="match status" value="5"/>
</dbReference>
<name>A0A5E4QVA0_9NEOP</name>
<organism evidence="16 17">
    <name type="scientific">Leptidea sinapis</name>
    <dbReference type="NCBI Taxonomy" id="189913"/>
    <lineage>
        <taxon>Eukaryota</taxon>
        <taxon>Metazoa</taxon>
        <taxon>Ecdysozoa</taxon>
        <taxon>Arthropoda</taxon>
        <taxon>Hexapoda</taxon>
        <taxon>Insecta</taxon>
        <taxon>Pterygota</taxon>
        <taxon>Neoptera</taxon>
        <taxon>Endopterygota</taxon>
        <taxon>Lepidoptera</taxon>
        <taxon>Glossata</taxon>
        <taxon>Ditrysia</taxon>
        <taxon>Papilionoidea</taxon>
        <taxon>Pieridae</taxon>
        <taxon>Dismorphiinae</taxon>
        <taxon>Leptidea</taxon>
    </lineage>
</organism>
<keyword evidence="8" id="KW-0482">Metalloprotease</keyword>
<proteinExistence type="inferred from homology"/>
<evidence type="ECO:0000256" key="2">
    <source>
        <dbReference type="ARBA" id="ARBA00010136"/>
    </source>
</evidence>
<keyword evidence="3" id="KW-0472">Membrane</keyword>
<keyword evidence="9" id="KW-0449">Lipoprotein</keyword>
<evidence type="ECO:0000256" key="12">
    <source>
        <dbReference type="PIRSR" id="PIRSR634016-4"/>
    </source>
</evidence>
<evidence type="ECO:0000259" key="14">
    <source>
        <dbReference type="Pfam" id="PF11838"/>
    </source>
</evidence>
<keyword evidence="5 11" id="KW-0479">Metal-binding</keyword>
<keyword evidence="3" id="KW-0336">GPI-anchor</keyword>
<dbReference type="Gene3D" id="2.60.40.1730">
    <property type="entry name" value="tricorn interacting facor f3 domain"/>
    <property type="match status" value="4"/>
</dbReference>
<evidence type="ECO:0000256" key="10">
    <source>
        <dbReference type="PIRSR" id="PIRSR634016-1"/>
    </source>
</evidence>
<evidence type="ECO:0000313" key="16">
    <source>
        <dbReference type="EMBL" id="VVD01641.1"/>
    </source>
</evidence>
<sequence length="3128" mass="353748">MLKSFCFFARDIFDFIMAKKLLIFSLALICINATPTPPAARNTIFIDEQLEGQIFEAVKFTSEIDNYNGTYSPSDFRLPTTTKPNSYDVLWVIDMTRLVFTGEVTIYLVATQANVSEIVIHAASDLSIGTVRLQQGATVIPQTISRDDVTEFLVITPSTVLQYNAADPVVYSLYIEFNAELRRNMQVPAVDSNNTLVYEVITRPGALDQSDYAFEVGQKLLAAMDNHTGIPFLSMSQNLKMTQAEAYLMYDEEHTHDNLKQIIAYILSHEIAHMWFGNLVEDYMGFDTRFVVEQVHTSMLADSANNPHPLYHPAMENDPDAVWDMFSTISYNKGACIIRMTEHLLGFEARFNINTGISTDNLNWQIPITFASASNPDFTNTKPTHILRGTTMIVDDVFQFARSGLMNYTRAFNILSFLEGEQDYAPWVAALSGFSWLRNRLAGTTTLTTLEAQIARWATPLMNSLTYRPIANESWMRSYLRRQLAPVMCNMNVPECIAAANTQFQALVVSGTEVPVNNRNWVYCNGLRAGLYTDFQFMLRRYNEHNVYSEKIQLLQTLENYVVRPQDYSTTFNNALTGNEANTQIVFNFIQQNLEAVSEAFDSPATPLANVASRLRTPAQVTEGDLNNYFVNGDDQISGSTVAPTQATTLSTSARPGLEEPVTPQLPDSAVTTAVSAFALTIAVLINRLVALSPVPVPENEWEEFFAMLNDPQYRLPTTSRPTHYEVTLTPYLASSTRQFTFDGQVTIQINVVEATNQLVLHCNDLVIQSLSLERNGVSVPLSNSEFSCEMPYSFLRVTATEVLPVGSGYVLRSTFTGNLQSNMRGFYRSWYKDSSGERRLSDNSVSETFFTTPLMSTYLIAFIVSHYKVVATNNNSTRPFHIYARDNAGITGDWALEVGVQLLEVMENYTQIPYYEMAAQIDMKQTAIPDFSAGAMENWALLTYREALILYDPLNSNHFYKQRIANIVSHEVAHMWFGNLVTCAWWDNLWLNEGFARFYQYFLTQKVVPELGYDTRFIVEQLHVSLLSDSVDSAHALTDLSVNDPTSVSAHFSTITYARGASVLRMTQYLLGQETYDKALVKYLSARKWDVAEPHHLFEALDAAAVEDGALSSYGGITIDTYFRSWSEKAGHPLLDARWERDTGVSQFDYTWDVPITWTRAGSPDFNNLKPSQFIRARTETFSSGKEPLEWLILNKQQSGFYRVNYDRDNWVLLTRALRSSNRTVFHEYNRAHIVDDLFNFARAGIMPYNSTFNILSFLENEDQYAPWIAAITGFNFVRRRLAHDSENLEKLQNRIIASSRAVASRLGYSEKEGEPFMDGLLLKCLSFSIPANMRPWVYCAGLRQGTAADFNYFWNRYLNEDLAGEIVVMLQAAGCTKDTASLEVFLNAIVDGQDTVRPQDHSTALSSAVTGNEENTLKFRSWLDQNRDVLGTAYSTGVNAITTSRNNLEWSGRRLSEFVTFFDTGYVDEKLTFEDLGEEDGGATIAALSRGMLVTALAVLLVGLAHAEPEDELQNFEWIGYTTNVDDPKYRLKDNVQPLNIIVDLDVYLTESRFTGVVNIEVENVVSIGEVTVVNAAGQPVVLQFPNPITTDSYYEILNINFASTVIPGIYFVTINYEGRINENPHDRGFYKGYYYYGTQLREYATTQFQPFHARKAFPCFDEPQFKCPFVISITRDSNLSPTFSNMAINSTEIIGNRVRETFLPTPIISSYLVAFHVSDFVATSTTGTAAKPFQVISRQGDILSQHSYAATVGFNITEEMSAYFDYEYYNMGNYSMKNDHIALPDFPSGAMENWGMVNYSAYGIAYPEDMYEAFRVTVNQDSTFAAAYPNIDIGAVFESWVQNPGSPVVDVAVNMTTGLITVTQERFQLTGTPPNTIWQIPISWTHGGSPDFSNTRPQFVLTSKTTTIQKDPGHAWVVFNIASSGLYRVSYDDHNWEMIAAQVRNDRNVIHKLSRAGHTHRITIPRAFDVLSFLAKETDYYVWNGALTQLDWIRSRLRHLPAAYQEFNEYLLELMDTAVNEVGYEEGADDSASTIQQRMQILNYACTLGHQGCIADSLQKWNEFRNENKPRYVYCTGLREGNITDFNFLFQKYNTSENTADMVVMLRTLACTKDQSAIKEYLFQSMYNDRIRIHDRNNAFSFALLGNEENLDTVLTFLYGGDVRLTNAISAVAAHLTNFSDIVKFQAWAYENQIALGTSFSTAVGVVNTGVANLRWGNNVAAEIFSTLRSRSSATSLTTSIFKMSPKVIFFALFLIALSKADNPLTLADIEDSFTLNDAFVFREDQQIYRLPTNVIPLEYDISIDLFFDEISENPYSYNGIENIIIQAVENNVNQITLHANVDRINYITVTTEDGVLVDLQPNAEHVLEPQYHFLRINLLESLIVDRNYTLMIDYSSTMNEGPMKRGIWRGWYKDANGNERIYATTHFQPYNARQAFPCWDEPLYKAVFKIHLSAPASYDAIFSNTALESESTNGGRVTKNFYETPKMSSYLVTFLVSESFQVIAENKSFTPPIRIIGRSNTAGLGDHALELSVKMTEFFDKYFEIPYSTLHPHLLNDHISSPDWASAGTENWGMVGYSNTWINEGFASYFGYIATHEVFPQYELHEHFNSRYLQTSLSFDSGLSTVPMNYDVNTPAQVTGHFGTVSYSKGAAFLRMLADMITPETFRKACKYFLIDNAYEATYPEDLYDAFAKAIAEDGALNAYRNFNFTSFYDIWVNKAGNPILTVTINHATGEMNLKQERFLLSTTAAVDSQVYPIPITYSSKSNPSFTNVRPSLYRVNYDEKSWNLIADALVSSPETIHHLNRAQVVDDVFALMRAERLSYEFGFKILRFLRNEVNYHVWNPAISGYTWLRNRFRHLPDVQANFDAHILSLMEHVIDVVGFEPKNNETPTVSLTRQEVLHFACLLGHEKCVQESRERFVALRNGTWIDPRIRRNVYVVGIREGSEVEFNFLLDRFVNSNFANDQLEMLRGLGATKDKQLLLRYLALTLTKSVRCHDKATSFNYALLGNKENARTVLEFVKNNIDEIRKAYIEDAPPNPVHTALSNLAAYLEEEELVEYETWLRSTQSNSAQFASAISAITSSRNNMAWGSSKADEILSAARDGATSVIVSTSLIITMAILV</sequence>
<dbReference type="Pfam" id="PF01433">
    <property type="entry name" value="Peptidase_M1"/>
    <property type="match status" value="3"/>
</dbReference>
<dbReference type="SUPFAM" id="SSF63737">
    <property type="entry name" value="Leukotriene A4 hydrolase N-terminal domain"/>
    <property type="match status" value="4"/>
</dbReference>
<evidence type="ECO:0000259" key="13">
    <source>
        <dbReference type="Pfam" id="PF01433"/>
    </source>
</evidence>
<dbReference type="InterPro" id="IPR014782">
    <property type="entry name" value="Peptidase_M1_dom"/>
</dbReference>
<keyword evidence="3" id="KW-0325">Glycoprotein</keyword>
<dbReference type="Pfam" id="PF11838">
    <property type="entry name" value="ERAP1_C"/>
    <property type="match status" value="5"/>
</dbReference>
<dbReference type="GO" id="GO:0006508">
    <property type="term" value="P:proteolysis"/>
    <property type="evidence" value="ECO:0007669"/>
    <property type="project" value="UniProtKB-KW"/>
</dbReference>
<evidence type="ECO:0000256" key="9">
    <source>
        <dbReference type="ARBA" id="ARBA00023288"/>
    </source>
</evidence>